<accession>A0A077EC38</accession>
<reference evidence="2" key="2">
    <citation type="journal article" date="2015" name="Genome Biol. Evol.">
        <title>Complete Genome Sequence and Transcriptomic Analysis of the Novel Pathogen Elizabethkingia anophelis in Response to Oxidative Stress.</title>
        <authorList>
            <person name="Li Y."/>
            <person name="Liu Y."/>
            <person name="Chew S.C."/>
            <person name="Tay M."/>
            <person name="Salido M.M."/>
            <person name="Teo J."/>
            <person name="Lauro F.M."/>
            <person name="Givskov M."/>
            <person name="Yang L."/>
        </authorList>
    </citation>
    <scope>NUCLEOTIDE SEQUENCE</scope>
    <source>
        <strain evidence="2">NUHP1</strain>
    </source>
</reference>
<dbReference type="eggNOG" id="ENOG5032U67">
    <property type="taxonomic scope" value="Bacteria"/>
</dbReference>
<feature type="transmembrane region" description="Helical" evidence="1">
    <location>
        <begin position="16"/>
        <end position="34"/>
    </location>
</feature>
<dbReference type="AlphaFoldDB" id="A0A077EC38"/>
<name>A0A077EC38_9FLAO</name>
<sequence>MKEFLQNTYNRLLKDFQAILSIAYLFAVGIGMIFNYRKYSHFNINIFDYADITDFLIAPFADYRIFLFTFISVLILGAIYKLDSYIKEKHPGIYKIYSFQNYTSWFSSMYYNGISILLIIPFYIWLAAGVYGKFSQRKITKDQPLSFLYSDNTEEQAKLIGKTKTVLFLLKNDEVKVVQLSSIKSYKLQKEL</sequence>
<proteinExistence type="predicted"/>
<dbReference type="RefSeq" id="WP_024565111.1">
    <property type="nucleotide sequence ID" value="NZ_CP007547.1"/>
</dbReference>
<keyword evidence="1" id="KW-1133">Transmembrane helix</keyword>
<feature type="transmembrane region" description="Helical" evidence="1">
    <location>
        <begin position="109"/>
        <end position="131"/>
    </location>
</feature>
<evidence type="ECO:0000313" key="3">
    <source>
        <dbReference type="Proteomes" id="UP000028933"/>
    </source>
</evidence>
<dbReference type="Proteomes" id="UP000028933">
    <property type="component" value="Chromosome"/>
</dbReference>
<evidence type="ECO:0000313" key="2">
    <source>
        <dbReference type="EMBL" id="AIL45037.1"/>
    </source>
</evidence>
<keyword evidence="1" id="KW-0812">Transmembrane</keyword>
<evidence type="ECO:0000256" key="1">
    <source>
        <dbReference type="SAM" id="Phobius"/>
    </source>
</evidence>
<organism evidence="2 3">
    <name type="scientific">Elizabethkingia anophelis NUHP1</name>
    <dbReference type="NCBI Taxonomy" id="1338011"/>
    <lineage>
        <taxon>Bacteria</taxon>
        <taxon>Pseudomonadati</taxon>
        <taxon>Bacteroidota</taxon>
        <taxon>Flavobacteriia</taxon>
        <taxon>Flavobacteriales</taxon>
        <taxon>Weeksellaceae</taxon>
        <taxon>Elizabethkingia</taxon>
    </lineage>
</organism>
<dbReference type="KEGG" id="eao:BD94_1262"/>
<dbReference type="HOGENOM" id="CLU_1406257_0_0_10"/>
<gene>
    <name evidence="2" type="ORF">BD94_1262</name>
</gene>
<dbReference type="STRING" id="1338011.BD94_1262"/>
<feature type="transmembrane region" description="Helical" evidence="1">
    <location>
        <begin position="55"/>
        <end position="80"/>
    </location>
</feature>
<reference evidence="2" key="1">
    <citation type="journal article" date="2013" name="Lancet">
        <title>First case of E anophelis outbreak in an intensive-care unit.</title>
        <authorList>
            <person name="Teo J."/>
            <person name="Tan S.Y."/>
            <person name="Tay M."/>
            <person name="Ding Y."/>
            <person name="Kjelleberg S."/>
            <person name="Givskov M."/>
            <person name="Lin R.T."/>
            <person name="Yang L."/>
        </authorList>
    </citation>
    <scope>NUCLEOTIDE SEQUENCE [LARGE SCALE GENOMIC DNA]</scope>
    <source>
        <strain evidence="2">NUHP1</strain>
    </source>
</reference>
<keyword evidence="1" id="KW-0472">Membrane</keyword>
<protein>
    <submittedName>
        <fullName evidence="2">Uncharacterized protein</fullName>
    </submittedName>
</protein>
<dbReference type="EMBL" id="CP007547">
    <property type="protein sequence ID" value="AIL45037.1"/>
    <property type="molecule type" value="Genomic_DNA"/>
</dbReference>